<gene>
    <name evidence="1" type="ORF">PPTG_23545</name>
</gene>
<reference evidence="2" key="1">
    <citation type="submission" date="2011-12" db="EMBL/GenBank/DDBJ databases">
        <authorList>
            <consortium name="The Broad Institute Genome Sequencing Platform"/>
            <person name="Russ C."/>
            <person name="Tyler B."/>
            <person name="Panabieres F."/>
            <person name="Shan W."/>
            <person name="Tripathy S."/>
            <person name="Grunwald N."/>
            <person name="Machado M."/>
            <person name="Young S.K."/>
            <person name="Zeng Q."/>
            <person name="Gargeya S."/>
            <person name="Fitzgerald M."/>
            <person name="Haas B."/>
            <person name="Abouelleil A."/>
            <person name="Alvarado L."/>
            <person name="Arachchi H.M."/>
            <person name="Berlin A."/>
            <person name="Chapman S.B."/>
            <person name="Gearin G."/>
            <person name="Goldberg J."/>
            <person name="Griggs A."/>
            <person name="Gujja S."/>
            <person name="Hansen M."/>
            <person name="Heiman D."/>
            <person name="Howarth C."/>
            <person name="Larimer J."/>
            <person name="Lui A."/>
            <person name="MacDonald P.J.P."/>
            <person name="McCowen C."/>
            <person name="Montmayeur A."/>
            <person name="Murphy C."/>
            <person name="Neiman D."/>
            <person name="Pearson M."/>
            <person name="Priest M."/>
            <person name="Roberts A."/>
            <person name="Saif S."/>
            <person name="Shea T."/>
            <person name="Sisk P."/>
            <person name="Stolte C."/>
            <person name="Sykes S."/>
            <person name="Wortman J."/>
            <person name="Nusbaum C."/>
            <person name="Birren B."/>
        </authorList>
    </citation>
    <scope>NUCLEOTIDE SEQUENCE [LARGE SCALE GENOMIC DNA]</scope>
    <source>
        <strain evidence="2">INRA-310</strain>
    </source>
</reference>
<sequence>MPICGAHCRYETAFSTIKVKNFNHFQVSKASGRIHRLCTASFRSILVRPTGTNPIPRIEQRCKTRLGR</sequence>
<accession>W2PYT1</accession>
<name>W2PYT1_PHYN3</name>
<reference evidence="1 2" key="2">
    <citation type="submission" date="2013-11" db="EMBL/GenBank/DDBJ databases">
        <title>The Genome Sequence of Phytophthora parasitica INRA-310.</title>
        <authorList>
            <consortium name="The Broad Institute Genomics Platform"/>
            <person name="Russ C."/>
            <person name="Tyler B."/>
            <person name="Panabieres F."/>
            <person name="Shan W."/>
            <person name="Tripathy S."/>
            <person name="Grunwald N."/>
            <person name="Machado M."/>
            <person name="Johnson C.S."/>
            <person name="Arredondo F."/>
            <person name="Hong C."/>
            <person name="Coffey M."/>
            <person name="Young S.K."/>
            <person name="Zeng Q."/>
            <person name="Gargeya S."/>
            <person name="Fitzgerald M."/>
            <person name="Abouelleil A."/>
            <person name="Alvarado L."/>
            <person name="Chapman S.B."/>
            <person name="Gainer-Dewar J."/>
            <person name="Goldberg J."/>
            <person name="Griggs A."/>
            <person name="Gujja S."/>
            <person name="Hansen M."/>
            <person name="Howarth C."/>
            <person name="Imamovic A."/>
            <person name="Ireland A."/>
            <person name="Larimer J."/>
            <person name="McCowan C."/>
            <person name="Murphy C."/>
            <person name="Pearson M."/>
            <person name="Poon T.W."/>
            <person name="Priest M."/>
            <person name="Roberts A."/>
            <person name="Saif S."/>
            <person name="Shea T."/>
            <person name="Sykes S."/>
            <person name="Wortman J."/>
            <person name="Nusbaum C."/>
            <person name="Birren B."/>
        </authorList>
    </citation>
    <scope>NUCLEOTIDE SEQUENCE [LARGE SCALE GENOMIC DNA]</scope>
    <source>
        <strain evidence="1 2">INRA-310</strain>
    </source>
</reference>
<dbReference type="AlphaFoldDB" id="W2PYT1"/>
<organism evidence="1 2">
    <name type="scientific">Phytophthora nicotianae (strain INRA-310)</name>
    <name type="common">Phytophthora parasitica</name>
    <dbReference type="NCBI Taxonomy" id="761204"/>
    <lineage>
        <taxon>Eukaryota</taxon>
        <taxon>Sar</taxon>
        <taxon>Stramenopiles</taxon>
        <taxon>Oomycota</taxon>
        <taxon>Peronosporomycetes</taxon>
        <taxon>Peronosporales</taxon>
        <taxon>Peronosporaceae</taxon>
        <taxon>Phytophthora</taxon>
    </lineage>
</organism>
<protein>
    <submittedName>
        <fullName evidence="1">Uncharacterized protein</fullName>
    </submittedName>
</protein>
<evidence type="ECO:0000313" key="1">
    <source>
        <dbReference type="EMBL" id="ETN05190.1"/>
    </source>
</evidence>
<dbReference type="EMBL" id="KI669601">
    <property type="protein sequence ID" value="ETN05190.1"/>
    <property type="molecule type" value="Genomic_DNA"/>
</dbReference>
<dbReference type="GeneID" id="20192144"/>
<dbReference type="Proteomes" id="UP000018817">
    <property type="component" value="Unassembled WGS sequence"/>
</dbReference>
<dbReference type="VEuPathDB" id="FungiDB:PPTG_23545"/>
<evidence type="ECO:0000313" key="2">
    <source>
        <dbReference type="Proteomes" id="UP000018817"/>
    </source>
</evidence>
<dbReference type="OMA" id="PRIEQRC"/>
<proteinExistence type="predicted"/>
<dbReference type="RefSeq" id="XP_008909660.1">
    <property type="nucleotide sequence ID" value="XM_008911412.1"/>
</dbReference>